<dbReference type="RefSeq" id="WP_062804355.1">
    <property type="nucleotide sequence ID" value="NZ_CP014847.1"/>
</dbReference>
<dbReference type="EMBL" id="NTUS01000009">
    <property type="protein sequence ID" value="PFB09783.1"/>
    <property type="molecule type" value="Genomic_DNA"/>
</dbReference>
<name>A0A9X6Z635_BACTU</name>
<reference evidence="1 2" key="1">
    <citation type="submission" date="2017-09" db="EMBL/GenBank/DDBJ databases">
        <title>Large-scale bioinformatics analysis of Bacillus genomes uncovers conserved roles of natural products in bacterial physiology.</title>
        <authorList>
            <consortium name="Agbiome Team Llc"/>
            <person name="Bleich R.M."/>
            <person name="Kirk G.J."/>
            <person name="Santa Maria K.C."/>
            <person name="Allen S.E."/>
            <person name="Farag S."/>
            <person name="Shank E.A."/>
            <person name="Bowers A."/>
        </authorList>
    </citation>
    <scope>NUCLEOTIDE SEQUENCE [LARGE SCALE GENOMIC DNA]</scope>
    <source>
        <strain evidence="1 2">AFS015413</strain>
    </source>
</reference>
<evidence type="ECO:0000313" key="2">
    <source>
        <dbReference type="Proteomes" id="UP000220397"/>
    </source>
</evidence>
<dbReference type="SUPFAM" id="SSF52540">
    <property type="entry name" value="P-loop containing nucleoside triphosphate hydrolases"/>
    <property type="match status" value="1"/>
</dbReference>
<organism evidence="1 2">
    <name type="scientific">Bacillus thuringiensis</name>
    <dbReference type="NCBI Taxonomy" id="1428"/>
    <lineage>
        <taxon>Bacteria</taxon>
        <taxon>Bacillati</taxon>
        <taxon>Bacillota</taxon>
        <taxon>Bacilli</taxon>
        <taxon>Bacillales</taxon>
        <taxon>Bacillaceae</taxon>
        <taxon>Bacillus</taxon>
        <taxon>Bacillus cereus group</taxon>
    </lineage>
</organism>
<proteinExistence type="predicted"/>
<dbReference type="InterPro" id="IPR027417">
    <property type="entry name" value="P-loop_NTPase"/>
</dbReference>
<dbReference type="Gene3D" id="3.40.50.300">
    <property type="entry name" value="P-loop containing nucleotide triphosphate hydrolases"/>
    <property type="match status" value="1"/>
</dbReference>
<sequence>MKHCILRGGCSKAPICKSACPAFIQVQGLNGRGGKQGDALVPSEYRATMLNTSRSATSQPHVYGDLKSYIKTFKKAYNEIRNTKETRLKDLYFWSLETGTGKTETASAILNEFLAYSYIRSILKDDPSGFVTPVFFMDMPSLQTLYLKFNRGNVPREEAEGAAREYYRRLRIAKKSRLVVFDEMGLRDVSEAFAGDIHDVINYRTVENLTSIYTSNVRLKDIERIYGRRIFDRTRRFTVEYEFYGESMRGKM</sequence>
<accession>A0A9X6Z635</accession>
<evidence type="ECO:0000313" key="1">
    <source>
        <dbReference type="EMBL" id="PFB09783.1"/>
    </source>
</evidence>
<dbReference type="Proteomes" id="UP000220397">
    <property type="component" value="Unassembled WGS sequence"/>
</dbReference>
<gene>
    <name evidence="1" type="ORF">CN398_02965</name>
</gene>
<dbReference type="AlphaFoldDB" id="A0A9X6Z635"/>
<protein>
    <submittedName>
        <fullName evidence="1">DNA replication protein</fullName>
    </submittedName>
</protein>
<comment type="caution">
    <text evidence="1">The sequence shown here is derived from an EMBL/GenBank/DDBJ whole genome shotgun (WGS) entry which is preliminary data.</text>
</comment>